<evidence type="ECO:0000256" key="3">
    <source>
        <dbReference type="ARBA" id="ARBA00023015"/>
    </source>
</evidence>
<organism evidence="7 8">
    <name type="scientific">Alkaliphilus oremlandii (strain OhILAs)</name>
    <name type="common">Clostridium oremlandii (strain OhILAs)</name>
    <dbReference type="NCBI Taxonomy" id="350688"/>
    <lineage>
        <taxon>Bacteria</taxon>
        <taxon>Bacillati</taxon>
        <taxon>Bacillota</taxon>
        <taxon>Clostridia</taxon>
        <taxon>Peptostreptococcales</taxon>
        <taxon>Natronincolaceae</taxon>
        <taxon>Alkaliphilus</taxon>
    </lineage>
</organism>
<reference evidence="8" key="1">
    <citation type="submission" date="2007-10" db="EMBL/GenBank/DDBJ databases">
        <title>Complete genome of Alkaliphilus oremlandii OhILAs.</title>
        <authorList>
            <person name="Copeland A."/>
            <person name="Lucas S."/>
            <person name="Lapidus A."/>
            <person name="Barry K."/>
            <person name="Detter J.C."/>
            <person name="Glavina del Rio T."/>
            <person name="Hammon N."/>
            <person name="Israni S."/>
            <person name="Dalin E."/>
            <person name="Tice H."/>
            <person name="Pitluck S."/>
            <person name="Chain P."/>
            <person name="Malfatti S."/>
            <person name="Shin M."/>
            <person name="Vergez L."/>
            <person name="Schmutz J."/>
            <person name="Larimer F."/>
            <person name="Land M."/>
            <person name="Hauser L."/>
            <person name="Kyrpides N."/>
            <person name="Mikhailova N."/>
            <person name="Stolz J.F."/>
            <person name="Dawson A."/>
            <person name="Fisher E."/>
            <person name="Crable B."/>
            <person name="Perera E."/>
            <person name="Lisak J."/>
            <person name="Ranganathan M."/>
            <person name="Basu P."/>
            <person name="Richardson P."/>
        </authorList>
    </citation>
    <scope>NUCLEOTIDE SEQUENCE [LARGE SCALE GENOMIC DNA]</scope>
    <source>
        <strain evidence="8">OhILAs</strain>
    </source>
</reference>
<dbReference type="GO" id="GO:0003677">
    <property type="term" value="F:DNA binding"/>
    <property type="evidence" value="ECO:0007669"/>
    <property type="project" value="UniProtKB-KW"/>
</dbReference>
<dbReference type="OrthoDB" id="9803970at2"/>
<dbReference type="Pfam" id="PF25601">
    <property type="entry name" value="AAA_lid_14"/>
    <property type="match status" value="1"/>
</dbReference>
<dbReference type="PROSITE" id="PS50045">
    <property type="entry name" value="SIGMA54_INTERACT_4"/>
    <property type="match status" value="1"/>
</dbReference>
<name>A8MKT6_ALKOO</name>
<proteinExistence type="predicted"/>
<dbReference type="SUPFAM" id="SSF52540">
    <property type="entry name" value="P-loop containing nucleoside triphosphate hydrolases"/>
    <property type="match status" value="1"/>
</dbReference>
<feature type="domain" description="Sigma-54 factor interaction" evidence="6">
    <location>
        <begin position="142"/>
        <end position="370"/>
    </location>
</feature>
<keyword evidence="2" id="KW-0067">ATP-binding</keyword>
<dbReference type="InterPro" id="IPR009057">
    <property type="entry name" value="Homeodomain-like_sf"/>
</dbReference>
<dbReference type="PROSITE" id="PS00675">
    <property type="entry name" value="SIGMA54_INTERACT_1"/>
    <property type="match status" value="1"/>
</dbReference>
<evidence type="ECO:0000256" key="4">
    <source>
        <dbReference type="ARBA" id="ARBA00023125"/>
    </source>
</evidence>
<dbReference type="CDD" id="cd00009">
    <property type="entry name" value="AAA"/>
    <property type="match status" value="1"/>
</dbReference>
<dbReference type="InterPro" id="IPR025662">
    <property type="entry name" value="Sigma_54_int_dom_ATP-bd_1"/>
</dbReference>
<dbReference type="FunFam" id="3.40.50.300:FF:000006">
    <property type="entry name" value="DNA-binding transcriptional regulator NtrC"/>
    <property type="match status" value="1"/>
</dbReference>
<evidence type="ECO:0000259" key="6">
    <source>
        <dbReference type="PROSITE" id="PS50045"/>
    </source>
</evidence>
<evidence type="ECO:0000256" key="1">
    <source>
        <dbReference type="ARBA" id="ARBA00022741"/>
    </source>
</evidence>
<keyword evidence="5" id="KW-0804">Transcription</keyword>
<protein>
    <submittedName>
        <fullName evidence="7">Putative sigma54 specific transcriptional regulator</fullName>
    </submittedName>
</protein>
<dbReference type="InterPro" id="IPR025943">
    <property type="entry name" value="Sigma_54_int_dom_ATP-bd_2"/>
</dbReference>
<dbReference type="Proteomes" id="UP000000269">
    <property type="component" value="Chromosome"/>
</dbReference>
<dbReference type="SUPFAM" id="SSF46689">
    <property type="entry name" value="Homeodomain-like"/>
    <property type="match status" value="1"/>
</dbReference>
<dbReference type="HOGENOM" id="CLU_000445_8_1_9"/>
<keyword evidence="3" id="KW-0805">Transcription regulation</keyword>
<dbReference type="PROSITE" id="PS00676">
    <property type="entry name" value="SIGMA54_INTERACT_2"/>
    <property type="match status" value="1"/>
</dbReference>
<dbReference type="InterPro" id="IPR002078">
    <property type="entry name" value="Sigma_54_int"/>
</dbReference>
<dbReference type="EMBL" id="CP000853">
    <property type="protein sequence ID" value="ABW17753.1"/>
    <property type="molecule type" value="Genomic_DNA"/>
</dbReference>
<dbReference type="Pfam" id="PF00158">
    <property type="entry name" value="Sigma54_activat"/>
    <property type="match status" value="1"/>
</dbReference>
<gene>
    <name evidence="7" type="ordered locus">Clos_0187</name>
</gene>
<dbReference type="PANTHER" id="PTHR32071">
    <property type="entry name" value="TRANSCRIPTIONAL REGULATORY PROTEIN"/>
    <property type="match status" value="1"/>
</dbReference>
<evidence type="ECO:0000256" key="5">
    <source>
        <dbReference type="ARBA" id="ARBA00023163"/>
    </source>
</evidence>
<keyword evidence="1" id="KW-0547">Nucleotide-binding</keyword>
<dbReference type="InterPro" id="IPR027417">
    <property type="entry name" value="P-loop_NTPase"/>
</dbReference>
<dbReference type="eggNOG" id="COG3829">
    <property type="taxonomic scope" value="Bacteria"/>
</dbReference>
<dbReference type="InterPro" id="IPR058031">
    <property type="entry name" value="AAA_lid_NorR"/>
</dbReference>
<dbReference type="GO" id="GO:0006355">
    <property type="term" value="P:regulation of DNA-templated transcription"/>
    <property type="evidence" value="ECO:0007669"/>
    <property type="project" value="InterPro"/>
</dbReference>
<dbReference type="InterPro" id="IPR025944">
    <property type="entry name" value="Sigma_54_int_dom_CS"/>
</dbReference>
<sequence length="457" mass="52882">MLKRYIEDIPKLFKYMDMLVITDKEGYIEYYRVFHSLGNRIVENPVGIHILDLHQHLSHENSTIMRVLKNREPIINEKQYLNIFKERTVTALSTTIPLMIGKKVVGAMDINRYFDEDLAQLEEETSQYDMAQKHFFFTIDDIISKNPKMIEVKNQALKAAKTNSSVIIYGETGTGKELVAQAIHNHSFRKNNPFIVQNCATIPSSLGESILFGTTKGSFTGAENKAGIFEMANGGTLVLDELNSMDINLQPKLLRVTENNCFRRVGGKDLINVDVRLISTLNEDPYFMMETHKIRKDLFYRLGIVMINIPPLRERKEDISLLVNRFIEGYNKKMNKNIKGISKKAMDSFMEYHWPGNVRELKHTIERVFNFIDDEVIDEIHLPSHMISLDKGKKETLEIGEEEQFNFNEVIKEYEIKYIKLALQSSKTLNEAAKLLKLSRQALKYKIDIYGIEVKQK</sequence>
<dbReference type="RefSeq" id="WP_012158068.1">
    <property type="nucleotide sequence ID" value="NC_009922.1"/>
</dbReference>
<dbReference type="PROSITE" id="PS00688">
    <property type="entry name" value="SIGMA54_INTERACT_3"/>
    <property type="match status" value="1"/>
</dbReference>
<dbReference type="Gene3D" id="1.10.10.60">
    <property type="entry name" value="Homeodomain-like"/>
    <property type="match status" value="1"/>
</dbReference>
<keyword evidence="4" id="KW-0238">DNA-binding</keyword>
<dbReference type="KEGG" id="aoe:Clos_0187"/>
<dbReference type="SMART" id="SM00382">
    <property type="entry name" value="AAA"/>
    <property type="match status" value="1"/>
</dbReference>
<accession>A8MKT6</accession>
<dbReference type="PANTHER" id="PTHR32071:SF74">
    <property type="entry name" value="TRANSCRIPTIONAL ACTIVATOR ROCR"/>
    <property type="match status" value="1"/>
</dbReference>
<dbReference type="Gene3D" id="1.10.8.60">
    <property type="match status" value="1"/>
</dbReference>
<dbReference type="STRING" id="350688.Clos_0187"/>
<dbReference type="GO" id="GO:0005524">
    <property type="term" value="F:ATP binding"/>
    <property type="evidence" value="ECO:0007669"/>
    <property type="project" value="UniProtKB-KW"/>
</dbReference>
<dbReference type="Gene3D" id="3.40.50.300">
    <property type="entry name" value="P-loop containing nucleotide triphosphate hydrolases"/>
    <property type="match status" value="1"/>
</dbReference>
<evidence type="ECO:0000313" key="8">
    <source>
        <dbReference type="Proteomes" id="UP000000269"/>
    </source>
</evidence>
<dbReference type="InterPro" id="IPR003593">
    <property type="entry name" value="AAA+_ATPase"/>
</dbReference>
<evidence type="ECO:0000313" key="7">
    <source>
        <dbReference type="EMBL" id="ABW17753.1"/>
    </source>
</evidence>
<dbReference type="AlphaFoldDB" id="A8MKT6"/>
<evidence type="ECO:0000256" key="2">
    <source>
        <dbReference type="ARBA" id="ARBA00022840"/>
    </source>
</evidence>
<keyword evidence="8" id="KW-1185">Reference proteome</keyword>